<dbReference type="RefSeq" id="XP_019086348.1">
    <property type="nucleotide sequence ID" value="XM_019230803.1"/>
</dbReference>
<gene>
    <name evidence="7" type="primary">LOC104719663</name>
</gene>
<dbReference type="PANTHER" id="PTHR13952">
    <property type="entry name" value="U1 SMALL NUCLEAR RIBONUCLEOPROTEIN 70 KD"/>
    <property type="match status" value="1"/>
</dbReference>
<dbReference type="CDD" id="cd00590">
    <property type="entry name" value="RRM_SF"/>
    <property type="match status" value="2"/>
</dbReference>
<keyword evidence="6" id="KW-1185">Reference proteome</keyword>
<dbReference type="Gene3D" id="3.30.70.330">
    <property type="match status" value="3"/>
</dbReference>
<evidence type="ECO:0000313" key="6">
    <source>
        <dbReference type="Proteomes" id="UP000694864"/>
    </source>
</evidence>
<dbReference type="GeneID" id="104719663"/>
<dbReference type="SUPFAM" id="SSF54928">
    <property type="entry name" value="RNA-binding domain, RBD"/>
    <property type="match status" value="3"/>
</dbReference>
<dbReference type="InterPro" id="IPR012677">
    <property type="entry name" value="Nucleotide-bd_a/b_plait_sf"/>
</dbReference>
<evidence type="ECO:0000313" key="7">
    <source>
        <dbReference type="RefSeq" id="XP_019086348.1"/>
    </source>
</evidence>
<feature type="domain" description="RRM" evidence="5">
    <location>
        <begin position="137"/>
        <end position="214"/>
    </location>
</feature>
<comment type="subcellular location">
    <subcellularLocation>
        <location evidence="1">Nucleus</location>
    </subcellularLocation>
</comment>
<evidence type="ECO:0000256" key="2">
    <source>
        <dbReference type="ARBA" id="ARBA00023242"/>
    </source>
</evidence>
<evidence type="ECO:0000256" key="1">
    <source>
        <dbReference type="ARBA" id="ARBA00004123"/>
    </source>
</evidence>
<feature type="domain" description="RRM" evidence="5">
    <location>
        <begin position="25"/>
        <end position="85"/>
    </location>
</feature>
<evidence type="ECO:0000256" key="4">
    <source>
        <dbReference type="SAM" id="MobiDB-lite"/>
    </source>
</evidence>
<dbReference type="PANTHER" id="PTHR13952:SF21">
    <property type="entry name" value="POLYNUCLEOTIDE ADENYLYLTRANSFERASE DOMAIN_RNA RECOGNITION MOTIF PROTEIN-RELATED"/>
    <property type="match status" value="1"/>
</dbReference>
<feature type="region of interest" description="Disordered" evidence="4">
    <location>
        <begin position="359"/>
        <end position="395"/>
    </location>
</feature>
<feature type="compositionally biased region" description="Basic and acidic residues" evidence="4">
    <location>
        <begin position="381"/>
        <end position="391"/>
    </location>
</feature>
<protein>
    <submittedName>
        <fullName evidence="7">Protein HRB1-like</fullName>
    </submittedName>
</protein>
<keyword evidence="3" id="KW-0694">RNA-binding</keyword>
<feature type="non-terminal residue" evidence="7">
    <location>
        <position position="1"/>
    </location>
</feature>
<name>A0ABM1QHW0_CAMSA</name>
<accession>A0ABM1QHW0</accession>
<keyword evidence="2" id="KW-0539">Nucleus</keyword>
<dbReference type="PROSITE" id="PS50102">
    <property type="entry name" value="RRM"/>
    <property type="match status" value="3"/>
</dbReference>
<organism evidence="6 7">
    <name type="scientific">Camelina sativa</name>
    <name type="common">False flax</name>
    <name type="synonym">Myagrum sativum</name>
    <dbReference type="NCBI Taxonomy" id="90675"/>
    <lineage>
        <taxon>Eukaryota</taxon>
        <taxon>Viridiplantae</taxon>
        <taxon>Streptophyta</taxon>
        <taxon>Embryophyta</taxon>
        <taxon>Tracheophyta</taxon>
        <taxon>Spermatophyta</taxon>
        <taxon>Magnoliopsida</taxon>
        <taxon>eudicotyledons</taxon>
        <taxon>Gunneridae</taxon>
        <taxon>Pentapetalae</taxon>
        <taxon>rosids</taxon>
        <taxon>malvids</taxon>
        <taxon>Brassicales</taxon>
        <taxon>Brassicaceae</taxon>
        <taxon>Camelineae</taxon>
        <taxon>Camelina</taxon>
    </lineage>
</organism>
<evidence type="ECO:0000256" key="3">
    <source>
        <dbReference type="PROSITE-ProRule" id="PRU00176"/>
    </source>
</evidence>
<dbReference type="Proteomes" id="UP000694864">
    <property type="component" value="Chromosome 10"/>
</dbReference>
<dbReference type="Pfam" id="PF00076">
    <property type="entry name" value="RRM_1"/>
    <property type="match status" value="3"/>
</dbReference>
<dbReference type="InterPro" id="IPR051183">
    <property type="entry name" value="U1_U11-U12_snRNP_70-35kDa"/>
</dbReference>
<evidence type="ECO:0000259" key="5">
    <source>
        <dbReference type="PROSITE" id="PS50102"/>
    </source>
</evidence>
<sequence>NIAYVSSTLDFRLSFSEEAFHLYNKDFFQDVGEVVRVRLIVNHEGKHVGYGFVDIASANEAKKALEKKNGEYLHDHKIFLEVAKTAPDPPRPKYNLAEKLCYEDYLRRQNLVIGEDVAVEGLDESPIFVEAVAVRKKMLFVSGLSRESDISHIINFFIDVGEVVHVRLIVDYMGEPVGDGFVEFASSDEAEKALETRNGEYFHDHKIFIVVAKKAPYPPRPKYCIDHKVWYEDYLRRESLLIEDEAVEGFDEVLDFIEEVAARRKTLFVSNIPCKDKIPKNTKLPKIIDFFKDVGKVVCSRLIVDHNGEHVGCGFVEFASANEAEMALEKNGFNLQGNKIFLDVAEIAPYPLRPKSKVESLLRKEGEQEDEDGEEDEDDLETKPNLKKDEVPTMGGFCGKKIIFCFNDL</sequence>
<feature type="domain" description="RRM" evidence="5">
    <location>
        <begin position="265"/>
        <end position="347"/>
    </location>
</feature>
<proteinExistence type="predicted"/>
<reference evidence="7" key="2">
    <citation type="submission" date="2025-08" db="UniProtKB">
        <authorList>
            <consortium name="RefSeq"/>
        </authorList>
    </citation>
    <scope>IDENTIFICATION</scope>
    <source>
        <tissue evidence="7">Leaf</tissue>
    </source>
</reference>
<reference evidence="6" key="1">
    <citation type="journal article" date="2014" name="Nat. Commun.">
        <title>The emerging biofuel crop Camelina sativa retains a highly undifferentiated hexaploid genome structure.</title>
        <authorList>
            <person name="Kagale S."/>
            <person name="Koh C."/>
            <person name="Nixon J."/>
            <person name="Bollina V."/>
            <person name="Clarke W.E."/>
            <person name="Tuteja R."/>
            <person name="Spillane C."/>
            <person name="Robinson S.J."/>
            <person name="Links M.G."/>
            <person name="Clarke C."/>
            <person name="Higgins E.E."/>
            <person name="Huebert T."/>
            <person name="Sharpe A.G."/>
            <person name="Parkin I.A."/>
        </authorList>
    </citation>
    <scope>NUCLEOTIDE SEQUENCE [LARGE SCALE GENOMIC DNA]</scope>
    <source>
        <strain evidence="6">cv. DH55</strain>
    </source>
</reference>
<dbReference type="InterPro" id="IPR035979">
    <property type="entry name" value="RBD_domain_sf"/>
</dbReference>
<feature type="compositionally biased region" description="Acidic residues" evidence="4">
    <location>
        <begin position="367"/>
        <end position="380"/>
    </location>
</feature>
<dbReference type="SMART" id="SM00360">
    <property type="entry name" value="RRM"/>
    <property type="match status" value="3"/>
</dbReference>
<dbReference type="InterPro" id="IPR000504">
    <property type="entry name" value="RRM_dom"/>
</dbReference>